<gene>
    <name evidence="8" type="ORF">GCM10017621_21120</name>
</gene>
<keyword evidence="6" id="KW-0408">Iron</keyword>
<evidence type="ECO:0000313" key="9">
    <source>
        <dbReference type="Proteomes" id="UP001143486"/>
    </source>
</evidence>
<keyword evidence="3" id="KW-0847">Vitamin C</keyword>
<dbReference type="GO" id="GO:0006449">
    <property type="term" value="P:regulation of translational termination"/>
    <property type="evidence" value="ECO:0007669"/>
    <property type="project" value="TreeGrafter"/>
</dbReference>
<dbReference type="PROSITE" id="PS51471">
    <property type="entry name" value="FE2OG_OXY"/>
    <property type="match status" value="1"/>
</dbReference>
<dbReference type="GO" id="GO:0005506">
    <property type="term" value="F:iron ion binding"/>
    <property type="evidence" value="ECO:0007669"/>
    <property type="project" value="InterPro"/>
</dbReference>
<dbReference type="Pfam" id="PF13661">
    <property type="entry name" value="2OG-FeII_Oxy_4"/>
    <property type="match status" value="1"/>
</dbReference>
<dbReference type="InterPro" id="IPR006620">
    <property type="entry name" value="Pro_4_hyd_alph"/>
</dbReference>
<evidence type="ECO:0000256" key="2">
    <source>
        <dbReference type="ARBA" id="ARBA00022723"/>
    </source>
</evidence>
<name>A0A9W6MP58_9PROT</name>
<dbReference type="PANTHER" id="PTHR12117">
    <property type="entry name" value="HISTONE ACETYLTRANSFERASE COMPLEX"/>
    <property type="match status" value="1"/>
</dbReference>
<evidence type="ECO:0000259" key="7">
    <source>
        <dbReference type="PROSITE" id="PS51471"/>
    </source>
</evidence>
<dbReference type="InterPro" id="IPR039558">
    <property type="entry name" value="TPA1/OFD1_N"/>
</dbReference>
<comment type="caution">
    <text evidence="8">The sequence shown here is derived from an EMBL/GenBank/DDBJ whole genome shotgun (WGS) entry which is preliminary data.</text>
</comment>
<reference evidence="8" key="1">
    <citation type="journal article" date="2014" name="Int. J. Syst. Evol. Microbiol.">
        <title>Complete genome sequence of Corynebacterium casei LMG S-19264T (=DSM 44701T), isolated from a smear-ripened cheese.</title>
        <authorList>
            <consortium name="US DOE Joint Genome Institute (JGI-PGF)"/>
            <person name="Walter F."/>
            <person name="Albersmeier A."/>
            <person name="Kalinowski J."/>
            <person name="Ruckert C."/>
        </authorList>
    </citation>
    <scope>NUCLEOTIDE SEQUENCE</scope>
    <source>
        <strain evidence="8">VKM B-1513</strain>
    </source>
</reference>
<comment type="cofactor">
    <cofactor evidence="1">
        <name>L-ascorbate</name>
        <dbReference type="ChEBI" id="CHEBI:38290"/>
    </cofactor>
</comment>
<keyword evidence="2" id="KW-0479">Metal-binding</keyword>
<evidence type="ECO:0000256" key="5">
    <source>
        <dbReference type="ARBA" id="ARBA00023002"/>
    </source>
</evidence>
<dbReference type="GO" id="GO:0031543">
    <property type="term" value="F:peptidyl-proline dioxygenase activity"/>
    <property type="evidence" value="ECO:0007669"/>
    <property type="project" value="TreeGrafter"/>
</dbReference>
<dbReference type="InterPro" id="IPR051842">
    <property type="entry name" value="uS12_prolyl_hydroxylase"/>
</dbReference>
<dbReference type="InterPro" id="IPR005123">
    <property type="entry name" value="Oxoglu/Fe-dep_dioxygenase_dom"/>
</dbReference>
<reference evidence="8" key="2">
    <citation type="submission" date="2023-01" db="EMBL/GenBank/DDBJ databases">
        <authorList>
            <person name="Sun Q."/>
            <person name="Evtushenko L."/>
        </authorList>
    </citation>
    <scope>NUCLEOTIDE SEQUENCE</scope>
    <source>
        <strain evidence="8">VKM B-1513</strain>
    </source>
</reference>
<feature type="domain" description="Fe2OG dioxygenase" evidence="7">
    <location>
        <begin position="139"/>
        <end position="237"/>
    </location>
</feature>
<protein>
    <submittedName>
        <fullName evidence="8">2OG-Fe(II) oxygenase</fullName>
    </submittedName>
</protein>
<dbReference type="Proteomes" id="UP001143486">
    <property type="component" value="Unassembled WGS sequence"/>
</dbReference>
<keyword evidence="5" id="KW-0560">Oxidoreductase</keyword>
<keyword evidence="9" id="KW-1185">Reference proteome</keyword>
<dbReference type="SMART" id="SM00702">
    <property type="entry name" value="P4Hc"/>
    <property type="match status" value="1"/>
</dbReference>
<evidence type="ECO:0000256" key="3">
    <source>
        <dbReference type="ARBA" id="ARBA00022896"/>
    </source>
</evidence>
<evidence type="ECO:0000256" key="6">
    <source>
        <dbReference type="ARBA" id="ARBA00023004"/>
    </source>
</evidence>
<keyword evidence="4" id="KW-0223">Dioxygenase</keyword>
<evidence type="ECO:0000256" key="4">
    <source>
        <dbReference type="ARBA" id="ARBA00022964"/>
    </source>
</evidence>
<dbReference type="Gene3D" id="2.60.120.620">
    <property type="entry name" value="q2cbj1_9rhob like domain"/>
    <property type="match status" value="1"/>
</dbReference>
<dbReference type="EMBL" id="BSFE01000005">
    <property type="protein sequence ID" value="GLK52604.1"/>
    <property type="molecule type" value="Genomic_DNA"/>
</dbReference>
<organism evidence="8 9">
    <name type="scientific">Maricaulis virginensis</name>
    <dbReference type="NCBI Taxonomy" id="144022"/>
    <lineage>
        <taxon>Bacteria</taxon>
        <taxon>Pseudomonadati</taxon>
        <taxon>Pseudomonadota</taxon>
        <taxon>Alphaproteobacteria</taxon>
        <taxon>Maricaulales</taxon>
        <taxon>Maricaulaceae</taxon>
        <taxon>Maricaulis</taxon>
    </lineage>
</organism>
<proteinExistence type="predicted"/>
<sequence length="246" mass="27067">MSALSPTLDIETPRQAMAGTTRCQVESLLDDDTLAAARAAIDTVPRWTLVTKLNGRHLDLDSAAMGQQSPAQKAEFQRHVDAEARRGFGYLYDTYSIYDKWHRGELRREVPALCDLFELINSDRFLDPMRTILDAPDIAFADAQLTRYTRGHFLTTHDDGVAGKNRVAAYVLTLSDGWKKGWGGLLEFYGPGGSVETAFVPRGNTLSMFRVPQPHAVTRVGDKVRGARVSITGWLRTGTDPGPGGS</sequence>
<dbReference type="RefSeq" id="WP_271186967.1">
    <property type="nucleotide sequence ID" value="NZ_BSFE01000005.1"/>
</dbReference>
<dbReference type="GO" id="GO:0005737">
    <property type="term" value="C:cytoplasm"/>
    <property type="evidence" value="ECO:0007669"/>
    <property type="project" value="TreeGrafter"/>
</dbReference>
<evidence type="ECO:0000313" key="8">
    <source>
        <dbReference type="EMBL" id="GLK52604.1"/>
    </source>
</evidence>
<dbReference type="AlphaFoldDB" id="A0A9W6MP58"/>
<accession>A0A9W6MP58</accession>
<dbReference type="PANTHER" id="PTHR12117:SF0">
    <property type="entry name" value="PROLYL 3-HYDROXYLASE OGFOD1"/>
    <property type="match status" value="1"/>
</dbReference>
<dbReference type="GO" id="GO:0031418">
    <property type="term" value="F:L-ascorbic acid binding"/>
    <property type="evidence" value="ECO:0007669"/>
    <property type="project" value="UniProtKB-KW"/>
</dbReference>
<evidence type="ECO:0000256" key="1">
    <source>
        <dbReference type="ARBA" id="ARBA00001961"/>
    </source>
</evidence>